<name>A0A3R5UWA5_ORNRH</name>
<evidence type="ECO:0000256" key="7">
    <source>
        <dbReference type="SAM" id="Phobius"/>
    </source>
</evidence>
<dbReference type="RefSeq" id="WP_128500602.1">
    <property type="nucleotide sequence ID" value="NZ_CP035107.1"/>
</dbReference>
<evidence type="ECO:0000256" key="5">
    <source>
        <dbReference type="ARBA" id="ARBA00023136"/>
    </source>
</evidence>
<evidence type="ECO:0000256" key="1">
    <source>
        <dbReference type="ARBA" id="ARBA00004651"/>
    </source>
</evidence>
<evidence type="ECO:0000256" key="2">
    <source>
        <dbReference type="ARBA" id="ARBA00022475"/>
    </source>
</evidence>
<dbReference type="Proteomes" id="UP000287701">
    <property type="component" value="Chromosome"/>
</dbReference>
<dbReference type="InterPro" id="IPR002898">
    <property type="entry name" value="MotA_ExbB_proton_chnl"/>
</dbReference>
<keyword evidence="4 7" id="KW-1133">Transmembrane helix</keyword>
<keyword evidence="3 7" id="KW-0812">Transmembrane</keyword>
<feature type="transmembrane region" description="Helical" evidence="7">
    <location>
        <begin position="179"/>
        <end position="201"/>
    </location>
</feature>
<reference evidence="9 10" key="1">
    <citation type="submission" date="2019-01" db="EMBL/GenBank/DDBJ databases">
        <title>Whole Genome of Ornithobacterium rhinotracheale FARPER-174b.</title>
        <authorList>
            <person name="Tataje-Lavanda L.A."/>
            <person name="Montalvan A."/>
            <person name="Montesinos R."/>
            <person name="Zimic M."/>
            <person name="Fernandez-Sanchez M."/>
            <person name="Fernandez-Diaz M."/>
        </authorList>
    </citation>
    <scope>NUCLEOTIDE SEQUENCE [LARGE SCALE GENOMIC DNA]</scope>
    <source>
        <strain evidence="9 10">FARPER-174b</strain>
    </source>
</reference>
<dbReference type="GO" id="GO:0017038">
    <property type="term" value="P:protein import"/>
    <property type="evidence" value="ECO:0007669"/>
    <property type="project" value="TreeGrafter"/>
</dbReference>
<evidence type="ECO:0000256" key="6">
    <source>
        <dbReference type="RuleBase" id="RU004057"/>
    </source>
</evidence>
<comment type="similarity">
    <text evidence="6">Belongs to the exbB/tolQ family.</text>
</comment>
<dbReference type="OrthoDB" id="4045at2"/>
<dbReference type="PANTHER" id="PTHR30625">
    <property type="entry name" value="PROTEIN TOLQ"/>
    <property type="match status" value="1"/>
</dbReference>
<feature type="transmembrane region" description="Helical" evidence="7">
    <location>
        <begin position="135"/>
        <end position="159"/>
    </location>
</feature>
<dbReference type="EMBL" id="CP035107">
    <property type="protein sequence ID" value="QAR30095.1"/>
    <property type="molecule type" value="Genomic_DNA"/>
</dbReference>
<dbReference type="PANTHER" id="PTHR30625:SF17">
    <property type="entry name" value="TOLQ-RELATED"/>
    <property type="match status" value="1"/>
</dbReference>
<dbReference type="AlphaFoldDB" id="A0A3R5UWA5"/>
<keyword evidence="5 7" id="KW-0472">Membrane</keyword>
<keyword evidence="6" id="KW-0813">Transport</keyword>
<feature type="transmembrane region" description="Helical" evidence="7">
    <location>
        <begin position="34"/>
        <end position="55"/>
    </location>
</feature>
<organism evidence="9 10">
    <name type="scientific">Ornithobacterium rhinotracheale</name>
    <dbReference type="NCBI Taxonomy" id="28251"/>
    <lineage>
        <taxon>Bacteria</taxon>
        <taxon>Pseudomonadati</taxon>
        <taxon>Bacteroidota</taxon>
        <taxon>Flavobacteriia</taxon>
        <taxon>Flavobacteriales</taxon>
        <taxon>Weeksellaceae</taxon>
        <taxon>Ornithobacterium</taxon>
    </lineage>
</organism>
<dbReference type="GO" id="GO:0005886">
    <property type="term" value="C:plasma membrane"/>
    <property type="evidence" value="ECO:0007669"/>
    <property type="project" value="UniProtKB-SubCell"/>
</dbReference>
<keyword evidence="2" id="KW-1003">Cell membrane</keyword>
<protein>
    <submittedName>
        <fullName evidence="9">MotA/TolQ/ExbB proton channel family protein</fullName>
    </submittedName>
</protein>
<evidence type="ECO:0000256" key="4">
    <source>
        <dbReference type="ARBA" id="ARBA00022989"/>
    </source>
</evidence>
<accession>A0A3R5UWA5</accession>
<comment type="subcellular location">
    <subcellularLocation>
        <location evidence="1">Cell membrane</location>
        <topology evidence="1">Multi-pass membrane protein</topology>
    </subcellularLocation>
    <subcellularLocation>
        <location evidence="6">Membrane</location>
        <topology evidence="6">Multi-pass membrane protein</topology>
    </subcellularLocation>
</comment>
<dbReference type="Pfam" id="PF01618">
    <property type="entry name" value="MotA_ExbB"/>
    <property type="match status" value="1"/>
</dbReference>
<evidence type="ECO:0000313" key="9">
    <source>
        <dbReference type="EMBL" id="QAR30095.1"/>
    </source>
</evidence>
<feature type="domain" description="MotA/TolQ/ExbB proton channel" evidence="8">
    <location>
        <begin position="95"/>
        <end position="216"/>
    </location>
</feature>
<evidence type="ECO:0000313" key="10">
    <source>
        <dbReference type="Proteomes" id="UP000287701"/>
    </source>
</evidence>
<evidence type="ECO:0000259" key="8">
    <source>
        <dbReference type="Pfam" id="PF01618"/>
    </source>
</evidence>
<proteinExistence type="inferred from homology"/>
<evidence type="ECO:0000256" key="3">
    <source>
        <dbReference type="ARBA" id="ARBA00022692"/>
    </source>
</evidence>
<sequence>MEQQDSLSLAQIVADSASQTTKISLLEMIQQGGWFGGIIIFILFLLLLFTVYLFFERYLSINKQSRQDYYFINNIRDFVYENKIPAAIELCKRTNTPESRMIEKGLLRIGRPLKEISEAIENTGKLEVYKLEKNVNYLATIAGAAPMLGFLGTVVGMIMSFAEIANTAGQVDAKLLSSGIYAAMLTTAAGLVVGISAYIAYNFLVMKVDKSVHQMESTVTEFLEVINKPVVK</sequence>
<dbReference type="InterPro" id="IPR050790">
    <property type="entry name" value="ExbB/TolQ_transport"/>
</dbReference>
<keyword evidence="6" id="KW-0653">Protein transport</keyword>
<gene>
    <name evidence="9" type="ORF">EQP59_01330</name>
</gene>